<dbReference type="OrthoDB" id="5884787at2759"/>
<reference evidence="1" key="1">
    <citation type="journal article" date="2020" name="Ecol. Evol.">
        <title>Genome structure and content of the rice root-knot nematode (Meloidogyne graminicola).</title>
        <authorList>
            <person name="Phan N.T."/>
            <person name="Danchin E.G.J."/>
            <person name="Klopp C."/>
            <person name="Perfus-Barbeoch L."/>
            <person name="Kozlowski D.K."/>
            <person name="Koutsovoulos G.D."/>
            <person name="Lopez-Roques C."/>
            <person name="Bouchez O."/>
            <person name="Zahm M."/>
            <person name="Besnard G."/>
            <person name="Bellafiore S."/>
        </authorList>
    </citation>
    <scope>NUCLEOTIDE SEQUENCE</scope>
    <source>
        <strain evidence="1">VN-18</strain>
    </source>
</reference>
<gene>
    <name evidence="1" type="ORF">Mgra_00001907</name>
</gene>
<protein>
    <submittedName>
        <fullName evidence="1">Uncharacterized protein</fullName>
    </submittedName>
</protein>
<evidence type="ECO:0000313" key="1">
    <source>
        <dbReference type="EMBL" id="KAF7638533.1"/>
    </source>
</evidence>
<evidence type="ECO:0000313" key="2">
    <source>
        <dbReference type="Proteomes" id="UP000605970"/>
    </source>
</evidence>
<dbReference type="Proteomes" id="UP000605970">
    <property type="component" value="Unassembled WGS sequence"/>
</dbReference>
<name>A0A8T0A077_9BILA</name>
<keyword evidence="2" id="KW-1185">Reference proteome</keyword>
<organism evidence="1 2">
    <name type="scientific">Meloidogyne graminicola</name>
    <dbReference type="NCBI Taxonomy" id="189291"/>
    <lineage>
        <taxon>Eukaryota</taxon>
        <taxon>Metazoa</taxon>
        <taxon>Ecdysozoa</taxon>
        <taxon>Nematoda</taxon>
        <taxon>Chromadorea</taxon>
        <taxon>Rhabditida</taxon>
        <taxon>Tylenchina</taxon>
        <taxon>Tylenchomorpha</taxon>
        <taxon>Tylenchoidea</taxon>
        <taxon>Meloidogynidae</taxon>
        <taxon>Meloidogyninae</taxon>
        <taxon>Meloidogyne</taxon>
    </lineage>
</organism>
<dbReference type="AlphaFoldDB" id="A0A8T0A077"/>
<sequence length="213" mass="25030">MVNTHRRPYFSIKNDRKLANFEHFYQEEAEQRTQSYRKASRPLVPENKTELAKWEPRVMSPEGIVDIARQCIEVTDAFIHLDNYLDQNKQYNSSNLEHLRQQLRQKNSLKDVHPSSYIELIAQCEANPGKFPGTFYCLQLVLGKKQLSEYIRNKGWTEQQLREWNITNDLLSFNKEMDNINATETNSSSIVLNNNEKQENEVESSGGIEFYTY</sequence>
<comment type="caution">
    <text evidence="1">The sequence shown here is derived from an EMBL/GenBank/DDBJ whole genome shotgun (WGS) entry which is preliminary data.</text>
</comment>
<proteinExistence type="predicted"/>
<accession>A0A8T0A077</accession>
<dbReference type="EMBL" id="JABEBT010000011">
    <property type="protein sequence ID" value="KAF7638533.1"/>
    <property type="molecule type" value="Genomic_DNA"/>
</dbReference>